<feature type="compositionally biased region" description="Polar residues" evidence="1">
    <location>
        <begin position="95"/>
        <end position="105"/>
    </location>
</feature>
<dbReference type="Proteomes" id="UP001066276">
    <property type="component" value="Chromosome 1_1"/>
</dbReference>
<gene>
    <name evidence="2" type="ORF">NDU88_001425</name>
</gene>
<evidence type="ECO:0000313" key="3">
    <source>
        <dbReference type="Proteomes" id="UP001066276"/>
    </source>
</evidence>
<feature type="compositionally biased region" description="Basic and acidic residues" evidence="1">
    <location>
        <begin position="198"/>
        <end position="213"/>
    </location>
</feature>
<sequence length="213" mass="22506">MRSAPVSPNQREPLGCGLKSRPKPQSPASLQPGVAHRGNKLGPGKIVDEVCCGRDSEVRDRRASTSSHHSRDTGPAMPGGRSLNKNSGKLARQLKPTTLKGTTPHPSDVADRLAPHYDRSSTGVNHGPYPPRDLGGGLQNGGDGQWYGLTDSGNKIHTPGYCRLSVPSDGARTACGDGGNPRCFLAGLGPGTPVSPQQDDRLRSEPERQRPIS</sequence>
<reference evidence="2" key="1">
    <citation type="journal article" date="2022" name="bioRxiv">
        <title>Sequencing and chromosome-scale assembly of the giantPleurodeles waltlgenome.</title>
        <authorList>
            <person name="Brown T."/>
            <person name="Elewa A."/>
            <person name="Iarovenko S."/>
            <person name="Subramanian E."/>
            <person name="Araus A.J."/>
            <person name="Petzold A."/>
            <person name="Susuki M."/>
            <person name="Suzuki K.-i.T."/>
            <person name="Hayashi T."/>
            <person name="Toyoda A."/>
            <person name="Oliveira C."/>
            <person name="Osipova E."/>
            <person name="Leigh N.D."/>
            <person name="Simon A."/>
            <person name="Yun M.H."/>
        </authorList>
    </citation>
    <scope>NUCLEOTIDE SEQUENCE</scope>
    <source>
        <strain evidence="2">20211129_DDA</strain>
        <tissue evidence="2">Liver</tissue>
    </source>
</reference>
<feature type="region of interest" description="Disordered" evidence="1">
    <location>
        <begin position="186"/>
        <end position="213"/>
    </location>
</feature>
<feature type="compositionally biased region" description="Basic and acidic residues" evidence="1">
    <location>
        <begin position="108"/>
        <end position="119"/>
    </location>
</feature>
<feature type="compositionally biased region" description="Basic and acidic residues" evidence="1">
    <location>
        <begin position="46"/>
        <end position="63"/>
    </location>
</feature>
<accession>A0AAV7WKU7</accession>
<name>A0AAV7WKU7_PLEWA</name>
<feature type="region of interest" description="Disordered" evidence="1">
    <location>
        <begin position="1"/>
        <end position="151"/>
    </location>
</feature>
<feature type="compositionally biased region" description="Gly residues" evidence="1">
    <location>
        <begin position="134"/>
        <end position="145"/>
    </location>
</feature>
<dbReference type="EMBL" id="JANPWB010000001">
    <property type="protein sequence ID" value="KAJ1213794.1"/>
    <property type="molecule type" value="Genomic_DNA"/>
</dbReference>
<evidence type="ECO:0000313" key="2">
    <source>
        <dbReference type="EMBL" id="KAJ1213794.1"/>
    </source>
</evidence>
<feature type="compositionally biased region" description="Polar residues" evidence="1">
    <location>
        <begin position="1"/>
        <end position="10"/>
    </location>
</feature>
<keyword evidence="3" id="KW-1185">Reference proteome</keyword>
<evidence type="ECO:0000256" key="1">
    <source>
        <dbReference type="SAM" id="MobiDB-lite"/>
    </source>
</evidence>
<dbReference type="AlphaFoldDB" id="A0AAV7WKU7"/>
<proteinExistence type="predicted"/>
<comment type="caution">
    <text evidence="2">The sequence shown here is derived from an EMBL/GenBank/DDBJ whole genome shotgun (WGS) entry which is preliminary data.</text>
</comment>
<organism evidence="2 3">
    <name type="scientific">Pleurodeles waltl</name>
    <name type="common">Iberian ribbed newt</name>
    <dbReference type="NCBI Taxonomy" id="8319"/>
    <lineage>
        <taxon>Eukaryota</taxon>
        <taxon>Metazoa</taxon>
        <taxon>Chordata</taxon>
        <taxon>Craniata</taxon>
        <taxon>Vertebrata</taxon>
        <taxon>Euteleostomi</taxon>
        <taxon>Amphibia</taxon>
        <taxon>Batrachia</taxon>
        <taxon>Caudata</taxon>
        <taxon>Salamandroidea</taxon>
        <taxon>Salamandridae</taxon>
        <taxon>Pleurodelinae</taxon>
        <taxon>Pleurodeles</taxon>
    </lineage>
</organism>
<protein>
    <submittedName>
        <fullName evidence="2">Uncharacterized protein</fullName>
    </submittedName>
</protein>